<protein>
    <submittedName>
        <fullName evidence="4">PIP protein</fullName>
        <ecNumber evidence="4">3.4.11.5</ecNumber>
    </submittedName>
</protein>
<name>A0A0F4YK27_RASE3</name>
<gene>
    <name evidence="4" type="ORF">T310_7837</name>
</gene>
<dbReference type="SUPFAM" id="SSF53474">
    <property type="entry name" value="alpha/beta-Hydrolases"/>
    <property type="match status" value="1"/>
</dbReference>
<keyword evidence="5" id="KW-1185">Reference proteome</keyword>
<dbReference type="GO" id="GO:0006508">
    <property type="term" value="P:proteolysis"/>
    <property type="evidence" value="ECO:0007669"/>
    <property type="project" value="InterPro"/>
</dbReference>
<evidence type="ECO:0000313" key="5">
    <source>
        <dbReference type="Proteomes" id="UP000053958"/>
    </source>
</evidence>
<dbReference type="GO" id="GO:0004177">
    <property type="term" value="F:aminopeptidase activity"/>
    <property type="evidence" value="ECO:0007669"/>
    <property type="project" value="UniProtKB-KW"/>
</dbReference>
<dbReference type="InterPro" id="IPR050471">
    <property type="entry name" value="AB_hydrolase"/>
</dbReference>
<organism evidence="4 5">
    <name type="scientific">Rasamsonia emersonii (strain ATCC 16479 / CBS 393.64 / IMI 116815)</name>
    <dbReference type="NCBI Taxonomy" id="1408163"/>
    <lineage>
        <taxon>Eukaryota</taxon>
        <taxon>Fungi</taxon>
        <taxon>Dikarya</taxon>
        <taxon>Ascomycota</taxon>
        <taxon>Pezizomycotina</taxon>
        <taxon>Eurotiomycetes</taxon>
        <taxon>Eurotiomycetidae</taxon>
        <taxon>Eurotiales</taxon>
        <taxon>Trichocomaceae</taxon>
        <taxon>Rasamsonia</taxon>
    </lineage>
</organism>
<reference evidence="4 5" key="1">
    <citation type="submission" date="2015-04" db="EMBL/GenBank/DDBJ databases">
        <authorList>
            <person name="Heijne W.H."/>
            <person name="Fedorova N.D."/>
            <person name="Nierman W.C."/>
            <person name="Vollebregt A.W."/>
            <person name="Zhao Z."/>
            <person name="Wu L."/>
            <person name="Kumar M."/>
            <person name="Stam H."/>
            <person name="van den Berg M.A."/>
            <person name="Pel H.J."/>
        </authorList>
    </citation>
    <scope>NUCLEOTIDE SEQUENCE [LARGE SCALE GENOMIC DNA]</scope>
    <source>
        <strain evidence="4 5">CBS 393.64</strain>
    </source>
</reference>
<evidence type="ECO:0000313" key="4">
    <source>
        <dbReference type="EMBL" id="KKA18211.1"/>
    </source>
</evidence>
<evidence type="ECO:0000259" key="3">
    <source>
        <dbReference type="Pfam" id="PF00561"/>
    </source>
</evidence>
<comment type="caution">
    <text evidence="4">The sequence shown here is derived from an EMBL/GenBank/DDBJ whole genome shotgun (WGS) entry which is preliminary data.</text>
</comment>
<sequence>MAASTVREGTVAFTFPTLPSAAQTWYRVYGQLDPSNPSVVPLVVLHGGPGVPHNYMVPLADLATRFGIPVILYDQIGNGLSTHYPEKKGDEAFWTIDMFVAELENLLQHLGISGRFDLLGHSWGGMLAAEFVIRRQPAGLRRLVVSDSPADLGHWIEAVNKLRETLPADVQEVLKKCEEEGRTDSEEYEQATMAFLTRFVCRLDPWPQELLASLEWTTKKDPTVYLTMLGPSEFYIVGSLKNWSILDSLHKIKTPTLLINGRYDEAQDSVVEPFFRALDQATWVSFVESAHMPMWEERERYIEVLIRMTLLFPLGCYIYSFISFSQGQRSWFSRMIVIICKKIIRRAILSHYSPVMLQFVFQSGRTCSQQCYEVVELLFEPGSFGHRQLPGIMATTRH</sequence>
<dbReference type="RefSeq" id="XP_013324823.1">
    <property type="nucleotide sequence ID" value="XM_013469369.1"/>
</dbReference>
<dbReference type="NCBIfam" id="TIGR01250">
    <property type="entry name" value="pro_imino_pep_2"/>
    <property type="match status" value="1"/>
</dbReference>
<dbReference type="Proteomes" id="UP000053958">
    <property type="component" value="Unassembled WGS sequence"/>
</dbReference>
<dbReference type="InterPro" id="IPR005945">
    <property type="entry name" value="Pro_imino_pep"/>
</dbReference>
<accession>A0A0F4YK27</accession>
<dbReference type="PRINTS" id="PR00793">
    <property type="entry name" value="PROAMNOPTASE"/>
</dbReference>
<dbReference type="Gene3D" id="3.40.50.1820">
    <property type="entry name" value="alpha/beta hydrolase"/>
    <property type="match status" value="1"/>
</dbReference>
<keyword evidence="4" id="KW-0031">Aminopeptidase</keyword>
<dbReference type="PANTHER" id="PTHR43433">
    <property type="entry name" value="HYDROLASE, ALPHA/BETA FOLD FAMILY PROTEIN"/>
    <property type="match status" value="1"/>
</dbReference>
<dbReference type="EMBL" id="LASV01000482">
    <property type="protein sequence ID" value="KKA18211.1"/>
    <property type="molecule type" value="Genomic_DNA"/>
</dbReference>
<dbReference type="InterPro" id="IPR002410">
    <property type="entry name" value="Peptidase_S33"/>
</dbReference>
<dbReference type="AlphaFoldDB" id="A0A0F4YK27"/>
<comment type="similarity">
    <text evidence="1">Belongs to the peptidase S33 family.</text>
</comment>
<dbReference type="GeneID" id="25320102"/>
<keyword evidence="2 4" id="KW-0378">Hydrolase</keyword>
<proteinExistence type="inferred from homology"/>
<dbReference type="InterPro" id="IPR029058">
    <property type="entry name" value="AB_hydrolase_fold"/>
</dbReference>
<dbReference type="Pfam" id="PF00561">
    <property type="entry name" value="Abhydrolase_1"/>
    <property type="match status" value="1"/>
</dbReference>
<dbReference type="EC" id="3.4.11.5" evidence="4"/>
<evidence type="ECO:0000256" key="1">
    <source>
        <dbReference type="ARBA" id="ARBA00010088"/>
    </source>
</evidence>
<dbReference type="PANTHER" id="PTHR43433:SF5">
    <property type="entry name" value="AB HYDROLASE-1 DOMAIN-CONTAINING PROTEIN"/>
    <property type="match status" value="1"/>
</dbReference>
<evidence type="ECO:0000256" key="2">
    <source>
        <dbReference type="ARBA" id="ARBA00022801"/>
    </source>
</evidence>
<keyword evidence="4" id="KW-0645">Protease</keyword>
<dbReference type="InterPro" id="IPR000073">
    <property type="entry name" value="AB_hydrolase_1"/>
</dbReference>
<feature type="domain" description="AB hydrolase-1" evidence="3">
    <location>
        <begin position="41"/>
        <end position="297"/>
    </location>
</feature>
<dbReference type="OrthoDB" id="190201at2759"/>
<dbReference type="STRING" id="1408163.A0A0F4YK27"/>